<dbReference type="EMBL" id="CP060730">
    <property type="protein sequence ID" value="QNN40045.1"/>
    <property type="molecule type" value="Genomic_DNA"/>
</dbReference>
<dbReference type="AlphaFoldDB" id="A0A7G9Q9M0"/>
<dbReference type="InterPro" id="IPR050678">
    <property type="entry name" value="DNA_Partitioning_ATPase"/>
</dbReference>
<dbReference type="InterPro" id="IPR025669">
    <property type="entry name" value="AAA_dom"/>
</dbReference>
<feature type="domain" description="AAA" evidence="1">
    <location>
        <begin position="24"/>
        <end position="166"/>
    </location>
</feature>
<dbReference type="PANTHER" id="PTHR13696:SF99">
    <property type="entry name" value="COBYRINIC ACID AC-DIAMIDE SYNTHASE"/>
    <property type="match status" value="1"/>
</dbReference>
<reference evidence="2" key="1">
    <citation type="submission" date="2021-01" db="EMBL/GenBank/DDBJ databases">
        <title>Salmonella enterica subsp. enterica serovar Albany strain R19.5974.</title>
        <authorList>
            <person name="Chiou C.-S."/>
            <person name="Hong Y.-P."/>
            <person name="Wang Y.-W."/>
            <person name="Chen Y.-S."/>
        </authorList>
    </citation>
    <scope>NUCLEOTIDE SEQUENCE</scope>
    <source>
        <strain evidence="2">R17.5974</strain>
    </source>
</reference>
<accession>A0A7G9Q9M0</accession>
<gene>
    <name evidence="2" type="ORF">H9S94_18970</name>
</gene>
<dbReference type="SUPFAM" id="SSF52540">
    <property type="entry name" value="P-loop containing nucleoside triphosphate hydrolases"/>
    <property type="match status" value="1"/>
</dbReference>
<dbReference type="InterPro" id="IPR027417">
    <property type="entry name" value="P-loop_NTPase"/>
</dbReference>
<dbReference type="Gene3D" id="3.40.50.300">
    <property type="entry name" value="P-loop containing nucleotide triphosphate hydrolases"/>
    <property type="match status" value="1"/>
</dbReference>
<evidence type="ECO:0000259" key="1">
    <source>
        <dbReference type="Pfam" id="PF13614"/>
    </source>
</evidence>
<organism evidence="2">
    <name type="scientific">Salmonella enterica subsp. enterica serovar Albany</name>
    <dbReference type="NCBI Taxonomy" id="211968"/>
    <lineage>
        <taxon>Bacteria</taxon>
        <taxon>Pseudomonadati</taxon>
        <taxon>Pseudomonadota</taxon>
        <taxon>Gammaproteobacteria</taxon>
        <taxon>Enterobacterales</taxon>
        <taxon>Enterobacteriaceae</taxon>
        <taxon>Salmonella</taxon>
    </lineage>
</organism>
<proteinExistence type="predicted"/>
<dbReference type="PANTHER" id="PTHR13696">
    <property type="entry name" value="P-LOOP CONTAINING NUCLEOSIDE TRIPHOSPHATE HYDROLASE"/>
    <property type="match status" value="1"/>
</dbReference>
<protein>
    <submittedName>
        <fullName evidence="2">ParA family protein</fullName>
    </submittedName>
</protein>
<dbReference type="Pfam" id="PF13614">
    <property type="entry name" value="AAA_31"/>
    <property type="match status" value="1"/>
</dbReference>
<evidence type="ECO:0000313" key="2">
    <source>
        <dbReference type="EMBL" id="QNN40045.1"/>
    </source>
</evidence>
<sequence length="316" mass="34902">MAQQVSPHSLLLPDEQQFPVVLPVVSTKGGEGKSTKAGNIAGYTADAGLKTLLIDGDYNQPTASSIFKLHYEAPCGLYELLMQTADLNNPDSIISRTVIPNLDVIISNDPDDRLSNDMLHAADGRMRLRNVLQHPLFRQYDVIIVDSKGAGGVMVELVVLAATQSVMGVIKPILPDVREFLRGTVRLLSKLLVLEPYGIHIPDIRILANCVEPTVLDRNTLNELKAIVDKGQYPQSDRIAISMLNTEIEQLEVYKRGHACGQPVHRLEYKTDRVSLPAAESMHHLVCELFPQWKDKFDAVLVNRPQPGFGQGADEV</sequence>
<name>A0A7G9Q9M0_SALET</name>